<dbReference type="InterPro" id="IPR036322">
    <property type="entry name" value="WD40_repeat_dom_sf"/>
</dbReference>
<dbReference type="Pfam" id="PF00400">
    <property type="entry name" value="WD40"/>
    <property type="match status" value="1"/>
</dbReference>
<keyword evidence="1" id="KW-0853">WD repeat</keyword>
<evidence type="ECO:0000313" key="5">
    <source>
        <dbReference type="RefSeq" id="XP_017781175.1"/>
    </source>
</evidence>
<dbReference type="InterPro" id="IPR015943">
    <property type="entry name" value="WD40/YVTN_repeat-like_dom_sf"/>
</dbReference>
<accession>A0ABM1N2X5</accession>
<evidence type="ECO:0000259" key="3">
    <source>
        <dbReference type="Pfam" id="PF12894"/>
    </source>
</evidence>
<feature type="region of interest" description="Disordered" evidence="2">
    <location>
        <begin position="347"/>
        <end position="372"/>
    </location>
</feature>
<feature type="domain" description="Anaphase-promoting complex subunit 4-like WD40" evidence="3">
    <location>
        <begin position="28"/>
        <end position="73"/>
    </location>
</feature>
<dbReference type="SMART" id="SM00320">
    <property type="entry name" value="WD40"/>
    <property type="match status" value="4"/>
</dbReference>
<dbReference type="PANTHER" id="PTHR16038:SF4">
    <property type="entry name" value="WD REPEAT-CONTAINING PROTEIN 74"/>
    <property type="match status" value="1"/>
</dbReference>
<organism evidence="4 5">
    <name type="scientific">Nicrophorus vespilloides</name>
    <name type="common">Boreal carrion beetle</name>
    <dbReference type="NCBI Taxonomy" id="110193"/>
    <lineage>
        <taxon>Eukaryota</taxon>
        <taxon>Metazoa</taxon>
        <taxon>Ecdysozoa</taxon>
        <taxon>Arthropoda</taxon>
        <taxon>Hexapoda</taxon>
        <taxon>Insecta</taxon>
        <taxon>Pterygota</taxon>
        <taxon>Neoptera</taxon>
        <taxon>Endopterygota</taxon>
        <taxon>Coleoptera</taxon>
        <taxon>Polyphaga</taxon>
        <taxon>Staphyliniformia</taxon>
        <taxon>Silphidae</taxon>
        <taxon>Nicrophorinae</taxon>
        <taxon>Nicrophorus</taxon>
    </lineage>
</organism>
<dbReference type="InterPro" id="IPR001680">
    <property type="entry name" value="WD40_rpt"/>
</dbReference>
<keyword evidence="4" id="KW-1185">Reference proteome</keyword>
<proteinExistence type="predicted"/>
<reference evidence="5" key="1">
    <citation type="submission" date="2025-08" db="UniProtKB">
        <authorList>
            <consortium name="RefSeq"/>
        </authorList>
    </citation>
    <scope>IDENTIFICATION</scope>
    <source>
        <tissue evidence="5">Whole Larva</tissue>
    </source>
</reference>
<feature type="repeat" description="WD" evidence="1">
    <location>
        <begin position="115"/>
        <end position="156"/>
    </location>
</feature>
<evidence type="ECO:0000313" key="4">
    <source>
        <dbReference type="Proteomes" id="UP000695000"/>
    </source>
</evidence>
<dbReference type="RefSeq" id="XP_017781175.1">
    <property type="nucleotide sequence ID" value="XM_017925686.1"/>
</dbReference>
<gene>
    <name evidence="5" type="primary">LOC108565989</name>
</gene>
<evidence type="ECO:0000256" key="2">
    <source>
        <dbReference type="SAM" id="MobiDB-lite"/>
    </source>
</evidence>
<dbReference type="GeneID" id="108565989"/>
<dbReference type="InterPro" id="IPR037379">
    <property type="entry name" value="WDR74/Nsa1"/>
</dbReference>
<dbReference type="PROSITE" id="PS50082">
    <property type="entry name" value="WD_REPEATS_2"/>
    <property type="match status" value="1"/>
</dbReference>
<protein>
    <submittedName>
        <fullName evidence="5">WD repeat-containing protein 74-like</fullName>
    </submittedName>
</protein>
<dbReference type="Gene3D" id="2.130.10.10">
    <property type="entry name" value="YVTN repeat-like/Quinoprotein amine dehydrogenase"/>
    <property type="match status" value="2"/>
</dbReference>
<dbReference type="SUPFAM" id="SSF50978">
    <property type="entry name" value="WD40 repeat-like"/>
    <property type="match status" value="1"/>
</dbReference>
<name>A0ABM1N2X5_NICVS</name>
<dbReference type="Proteomes" id="UP000695000">
    <property type="component" value="Unplaced"/>
</dbReference>
<dbReference type="PANTHER" id="PTHR16038">
    <property type="entry name" value="NOP SEVEN ASSOCIATED PROTEIN 1"/>
    <property type="match status" value="1"/>
</dbReference>
<evidence type="ECO:0000256" key="1">
    <source>
        <dbReference type="PROSITE-ProRule" id="PRU00221"/>
    </source>
</evidence>
<dbReference type="InterPro" id="IPR024977">
    <property type="entry name" value="Apc4-like_WD40_dom"/>
</dbReference>
<dbReference type="Pfam" id="PF12894">
    <property type="entry name" value="ANAPC4_WD40"/>
    <property type="match status" value="1"/>
</dbReference>
<feature type="compositionally biased region" description="Basic residues" evidence="2">
    <location>
        <begin position="352"/>
        <end position="372"/>
    </location>
</feature>
<sequence length="372" mass="42173">MCDYDVYVGTARGALVYSQCTPNVKSKYELKNLKGEVTALEWTNKEHELAVGFDTGQVSIYNTAQNEYTKHLRELEGEGPVVGIGCHNNSFIVGRENGIVNIWNGKENQTFKVPLNEGNVPMYCMAYNKNTKVFATGGENNGLKVWDAEKLKPVFKAASLGRDFLDLHIRVSVRSLTFFPNEDHIIGCATKEGMVLLYDTRVKDKMPVCKYTEEKASYTVIAAGQKDRQCFVGTTKGFLQLIDMSKPKAKPIRTLKCFTGSVTGVTSIGFGSVATICLDRYLRIHNIDTKELYFKEYMKMNLTKIVAKPRIKEEPKEEDEGEVIETVEDREYSKLFDDMEIITEDNEEAPKKLKRKTKTKLNSRKKMKKNSD</sequence>